<feature type="domain" description="DUF218" evidence="1">
    <location>
        <begin position="32"/>
        <end position="159"/>
    </location>
</feature>
<keyword evidence="3" id="KW-1185">Reference proteome</keyword>
<dbReference type="EMBL" id="JARMAB010000040">
    <property type="protein sequence ID" value="MED1205738.1"/>
    <property type="molecule type" value="Genomic_DNA"/>
</dbReference>
<dbReference type="CDD" id="cd06259">
    <property type="entry name" value="YdcF-like"/>
    <property type="match status" value="1"/>
</dbReference>
<sequence length="200" mass="23135">MFISQLKIEELTKEQITQFIFEGMEDDGQEGDCILVFGNRSLHRVKKAAQLYFDKRAPVILVSGSANRWPEGATAEAVWMRNHLIKMGVPEDKILMELEADNTTENVIGSAYVLQKKLGLHTVKRILAVSAPFHMKRCYLTLKTYMPTWIDYTLCPDDRPLGQKHNWQDDLQTEQLILKEMHSIIQYTKRGILLDREIDL</sequence>
<comment type="caution">
    <text evidence="2">The sequence shown here is derived from an EMBL/GenBank/DDBJ whole genome shotgun (WGS) entry which is preliminary data.</text>
</comment>
<dbReference type="InterPro" id="IPR051599">
    <property type="entry name" value="Cell_Envelope_Assoc"/>
</dbReference>
<reference evidence="2 3" key="1">
    <citation type="submission" date="2023-03" db="EMBL/GenBank/DDBJ databases">
        <title>Bacillus Genome Sequencing.</title>
        <authorList>
            <person name="Dunlap C."/>
        </authorList>
    </citation>
    <scope>NUCLEOTIDE SEQUENCE [LARGE SCALE GENOMIC DNA]</scope>
    <source>
        <strain evidence="2 3">B-23453</strain>
    </source>
</reference>
<gene>
    <name evidence="2" type="ORF">P4T90_22135</name>
</gene>
<dbReference type="Proteomes" id="UP001341444">
    <property type="component" value="Unassembled WGS sequence"/>
</dbReference>
<dbReference type="PANTHER" id="PTHR30336">
    <property type="entry name" value="INNER MEMBRANE PROTEIN, PROBABLE PERMEASE"/>
    <property type="match status" value="1"/>
</dbReference>
<name>A0ABU6MQ34_9BACI</name>
<dbReference type="Gene3D" id="3.40.50.620">
    <property type="entry name" value="HUPs"/>
    <property type="match status" value="1"/>
</dbReference>
<dbReference type="Pfam" id="PF02698">
    <property type="entry name" value="DUF218"/>
    <property type="match status" value="1"/>
</dbReference>
<dbReference type="PANTHER" id="PTHR30336:SF20">
    <property type="entry name" value="DUF218 DOMAIN-CONTAINING PROTEIN"/>
    <property type="match status" value="1"/>
</dbReference>
<dbReference type="InterPro" id="IPR014729">
    <property type="entry name" value="Rossmann-like_a/b/a_fold"/>
</dbReference>
<dbReference type="RefSeq" id="WP_066264190.1">
    <property type="nucleotide sequence ID" value="NZ_JARMAB010000040.1"/>
</dbReference>
<organism evidence="2 3">
    <name type="scientific">Heyndrickxia acidicola</name>
    <dbReference type="NCBI Taxonomy" id="209389"/>
    <lineage>
        <taxon>Bacteria</taxon>
        <taxon>Bacillati</taxon>
        <taxon>Bacillota</taxon>
        <taxon>Bacilli</taxon>
        <taxon>Bacillales</taxon>
        <taxon>Bacillaceae</taxon>
        <taxon>Heyndrickxia</taxon>
    </lineage>
</organism>
<protein>
    <submittedName>
        <fullName evidence="2">YdcF family protein</fullName>
    </submittedName>
</protein>
<evidence type="ECO:0000259" key="1">
    <source>
        <dbReference type="Pfam" id="PF02698"/>
    </source>
</evidence>
<proteinExistence type="predicted"/>
<accession>A0ABU6MQ34</accession>
<evidence type="ECO:0000313" key="2">
    <source>
        <dbReference type="EMBL" id="MED1205738.1"/>
    </source>
</evidence>
<dbReference type="InterPro" id="IPR003848">
    <property type="entry name" value="DUF218"/>
</dbReference>
<evidence type="ECO:0000313" key="3">
    <source>
        <dbReference type="Proteomes" id="UP001341444"/>
    </source>
</evidence>